<evidence type="ECO:0000259" key="5">
    <source>
        <dbReference type="PROSITE" id="PS50217"/>
    </source>
</evidence>
<dbReference type="Gene3D" id="1.10.238.100">
    <property type="entry name" value="YAP1 redox domain. Chain B"/>
    <property type="match status" value="1"/>
</dbReference>
<feature type="compositionally biased region" description="Low complexity" evidence="4">
    <location>
        <begin position="271"/>
        <end position="310"/>
    </location>
</feature>
<dbReference type="Pfam" id="PF00170">
    <property type="entry name" value="bZIP_1"/>
    <property type="match status" value="1"/>
</dbReference>
<dbReference type="PROSITE" id="PS00036">
    <property type="entry name" value="BZIP_BASIC"/>
    <property type="match status" value="1"/>
</dbReference>
<dbReference type="PANTHER" id="PTHR40621:SF6">
    <property type="entry name" value="AP-1-LIKE TRANSCRIPTION FACTOR YAP1-RELATED"/>
    <property type="match status" value="1"/>
</dbReference>
<dbReference type="GO" id="GO:0005737">
    <property type="term" value="C:cytoplasm"/>
    <property type="evidence" value="ECO:0007669"/>
    <property type="project" value="UniProtKB-SubCell"/>
</dbReference>
<dbReference type="InterPro" id="IPR004827">
    <property type="entry name" value="bZIP"/>
</dbReference>
<sequence length="511" mass="57058">MVSTFTGSIGQQLTTTGGGSYSQTDSSPDWGIDDNAQELLNEAIASNYRSHENVSNNNNKNIDNDNNNNINNNKQTGSKRKSAIATDKLSDDSGNSTGGPKRAGRRPLEKTVPSDAPLDPKQKRKEQNRAAQRAFRERKERHVTELQERIRELEEENASHSHLAEENALLKEQLQKLQEENYTLKGTPFTFEFPPKTAGIIHDDEYQYRSSNSTTSDSCGSLSVTGDKSSTSSNNSERSNNSESPSMTLDHLSSLEEDDDEEREAEKDQLHQQQQFQHSTHEQQQQQQQQLETPSSSSSSPQQQTEQQQQDLLNQAAFTSFQNVQELSIDDLLAPFANNTDNFFTNTATTAQNNNMLSKDQFAFTDYRVPQSADNFLFQADLPPLFGGDVDLFGLSAPAPNNDNIDPITLTNISNPFIATTASSPTSPATPPIVHNKPGCNILNQLREAKGQNPKAMEIDRQLKNYCPDFDLDNLCWELKEKAKCSENRFSEKDMGHIIDYFEKKGDCESG</sequence>
<accession>A0A8H7SFC3</accession>
<organism evidence="6 7">
    <name type="scientific">Circinella minor</name>
    <dbReference type="NCBI Taxonomy" id="1195481"/>
    <lineage>
        <taxon>Eukaryota</taxon>
        <taxon>Fungi</taxon>
        <taxon>Fungi incertae sedis</taxon>
        <taxon>Mucoromycota</taxon>
        <taxon>Mucoromycotina</taxon>
        <taxon>Mucoromycetes</taxon>
        <taxon>Mucorales</taxon>
        <taxon>Lichtheimiaceae</taxon>
        <taxon>Circinella</taxon>
    </lineage>
</organism>
<feature type="compositionally biased region" description="Low complexity" evidence="4">
    <location>
        <begin position="56"/>
        <end position="74"/>
    </location>
</feature>
<feature type="non-terminal residue" evidence="6">
    <location>
        <position position="1"/>
    </location>
</feature>
<dbReference type="SUPFAM" id="SSF57959">
    <property type="entry name" value="Leucine zipper domain"/>
    <property type="match status" value="1"/>
</dbReference>
<dbReference type="AlphaFoldDB" id="A0A8H7SFC3"/>
<dbReference type="GO" id="GO:0001228">
    <property type="term" value="F:DNA-binding transcription activator activity, RNA polymerase II-specific"/>
    <property type="evidence" value="ECO:0007669"/>
    <property type="project" value="TreeGrafter"/>
</dbReference>
<evidence type="ECO:0000256" key="2">
    <source>
        <dbReference type="ARBA" id="ARBA00004496"/>
    </source>
</evidence>
<evidence type="ECO:0000256" key="4">
    <source>
        <dbReference type="SAM" id="MobiDB-lite"/>
    </source>
</evidence>
<dbReference type="EMBL" id="JAEPRB010000007">
    <property type="protein sequence ID" value="KAG2227505.1"/>
    <property type="molecule type" value="Genomic_DNA"/>
</dbReference>
<evidence type="ECO:0000313" key="6">
    <source>
        <dbReference type="EMBL" id="KAG2227505.1"/>
    </source>
</evidence>
<dbReference type="PROSITE" id="PS50217">
    <property type="entry name" value="BZIP"/>
    <property type="match status" value="1"/>
</dbReference>
<feature type="compositionally biased region" description="Basic and acidic residues" evidence="4">
    <location>
        <begin position="118"/>
        <end position="143"/>
    </location>
</feature>
<dbReference type="InterPro" id="IPR046347">
    <property type="entry name" value="bZIP_sf"/>
</dbReference>
<evidence type="ECO:0000256" key="3">
    <source>
        <dbReference type="ARBA" id="ARBA00023242"/>
    </source>
</evidence>
<dbReference type="InterPro" id="IPR023167">
    <property type="entry name" value="Yap1_redox_dom_sf"/>
</dbReference>
<evidence type="ECO:0000256" key="1">
    <source>
        <dbReference type="ARBA" id="ARBA00004123"/>
    </source>
</evidence>
<dbReference type="InterPro" id="IPR050936">
    <property type="entry name" value="AP-1-like"/>
</dbReference>
<dbReference type="PANTHER" id="PTHR40621">
    <property type="entry name" value="TRANSCRIPTION FACTOR KAPC-RELATED"/>
    <property type="match status" value="1"/>
</dbReference>
<dbReference type="GO" id="GO:0090575">
    <property type="term" value="C:RNA polymerase II transcription regulator complex"/>
    <property type="evidence" value="ECO:0007669"/>
    <property type="project" value="TreeGrafter"/>
</dbReference>
<dbReference type="Gene3D" id="1.20.5.170">
    <property type="match status" value="1"/>
</dbReference>
<feature type="region of interest" description="Disordered" evidence="4">
    <location>
        <begin position="209"/>
        <end position="311"/>
    </location>
</feature>
<reference evidence="6 7" key="1">
    <citation type="submission" date="2020-12" db="EMBL/GenBank/DDBJ databases">
        <title>Metabolic potential, ecology and presence of endohyphal bacteria is reflected in genomic diversity of Mucoromycotina.</title>
        <authorList>
            <person name="Muszewska A."/>
            <person name="Okrasinska A."/>
            <person name="Steczkiewicz K."/>
            <person name="Drgas O."/>
            <person name="Orlowska M."/>
            <person name="Perlinska-Lenart U."/>
            <person name="Aleksandrzak-Piekarczyk T."/>
            <person name="Szatraj K."/>
            <person name="Zielenkiewicz U."/>
            <person name="Pilsyk S."/>
            <person name="Malc E."/>
            <person name="Mieczkowski P."/>
            <person name="Kruszewska J.S."/>
            <person name="Biernat P."/>
            <person name="Pawlowska J."/>
        </authorList>
    </citation>
    <scope>NUCLEOTIDE SEQUENCE [LARGE SCALE GENOMIC DNA]</scope>
    <source>
        <strain evidence="6 7">CBS 142.35</strain>
    </source>
</reference>
<dbReference type="SUPFAM" id="SSF111430">
    <property type="entry name" value="YAP1 redox domain"/>
    <property type="match status" value="1"/>
</dbReference>
<protein>
    <recommendedName>
        <fullName evidence="5">BZIP domain-containing protein</fullName>
    </recommendedName>
</protein>
<gene>
    <name evidence="6" type="ORF">INT45_007531</name>
</gene>
<dbReference type="OrthoDB" id="2593073at2759"/>
<feature type="compositionally biased region" description="Low complexity" evidence="4">
    <location>
        <begin position="210"/>
        <end position="246"/>
    </location>
</feature>
<keyword evidence="3" id="KW-0539">Nucleus</keyword>
<feature type="domain" description="BZIP" evidence="5">
    <location>
        <begin position="118"/>
        <end position="159"/>
    </location>
</feature>
<dbReference type="SMART" id="SM00338">
    <property type="entry name" value="BRLZ"/>
    <property type="match status" value="1"/>
</dbReference>
<keyword evidence="7" id="KW-1185">Reference proteome</keyword>
<dbReference type="Proteomes" id="UP000646827">
    <property type="component" value="Unassembled WGS sequence"/>
</dbReference>
<comment type="subcellular location">
    <subcellularLocation>
        <location evidence="2">Cytoplasm</location>
    </subcellularLocation>
    <subcellularLocation>
        <location evidence="1">Nucleus</location>
    </subcellularLocation>
</comment>
<evidence type="ECO:0000313" key="7">
    <source>
        <dbReference type="Proteomes" id="UP000646827"/>
    </source>
</evidence>
<feature type="region of interest" description="Disordered" evidence="4">
    <location>
        <begin position="1"/>
        <end position="33"/>
    </location>
</feature>
<name>A0A8H7SFC3_9FUNG</name>
<feature type="compositionally biased region" description="Polar residues" evidence="4">
    <location>
        <begin position="1"/>
        <end position="27"/>
    </location>
</feature>
<dbReference type="CDD" id="cd14688">
    <property type="entry name" value="bZIP_YAP"/>
    <property type="match status" value="1"/>
</dbReference>
<proteinExistence type="predicted"/>
<dbReference type="GO" id="GO:0000976">
    <property type="term" value="F:transcription cis-regulatory region binding"/>
    <property type="evidence" value="ECO:0007669"/>
    <property type="project" value="InterPro"/>
</dbReference>
<feature type="region of interest" description="Disordered" evidence="4">
    <location>
        <begin position="50"/>
        <end position="143"/>
    </location>
</feature>
<comment type="caution">
    <text evidence="6">The sequence shown here is derived from an EMBL/GenBank/DDBJ whole genome shotgun (WGS) entry which is preliminary data.</text>
</comment>